<name>A0ABN1HZW6_9SPHN</name>
<keyword evidence="3" id="KW-1185">Reference proteome</keyword>
<accession>A0ABN1HZW6</accession>
<dbReference type="Proteomes" id="UP001500238">
    <property type="component" value="Unassembled WGS sequence"/>
</dbReference>
<feature type="compositionally biased region" description="Basic and acidic residues" evidence="1">
    <location>
        <begin position="13"/>
        <end position="29"/>
    </location>
</feature>
<evidence type="ECO:0000313" key="3">
    <source>
        <dbReference type="Proteomes" id="UP001500238"/>
    </source>
</evidence>
<reference evidence="2 3" key="1">
    <citation type="journal article" date="2019" name="Int. J. Syst. Evol. Microbiol.">
        <title>The Global Catalogue of Microorganisms (GCM) 10K type strain sequencing project: providing services to taxonomists for standard genome sequencing and annotation.</title>
        <authorList>
            <consortium name="The Broad Institute Genomics Platform"/>
            <consortium name="The Broad Institute Genome Sequencing Center for Infectious Disease"/>
            <person name="Wu L."/>
            <person name="Ma J."/>
        </authorList>
    </citation>
    <scope>NUCLEOTIDE SEQUENCE [LARGE SCALE GENOMIC DNA]</scope>
    <source>
        <strain evidence="2 3">JCM 14603</strain>
    </source>
</reference>
<sequence length="80" mass="8236">MPTDQPNNAPDELMPRDHDTAARVLHDETLDTQTGGGGLGPRSAVTGKGQHGTAPNAPIDTGLPAEDAAGEARRRATDPV</sequence>
<proteinExistence type="predicted"/>
<organism evidence="2 3">
    <name type="scientific">Sphingomonas insulae</name>
    <dbReference type="NCBI Taxonomy" id="424800"/>
    <lineage>
        <taxon>Bacteria</taxon>
        <taxon>Pseudomonadati</taxon>
        <taxon>Pseudomonadota</taxon>
        <taxon>Alphaproteobacteria</taxon>
        <taxon>Sphingomonadales</taxon>
        <taxon>Sphingomonadaceae</taxon>
        <taxon>Sphingomonas</taxon>
    </lineage>
</organism>
<evidence type="ECO:0000313" key="2">
    <source>
        <dbReference type="EMBL" id="GAA0676899.1"/>
    </source>
</evidence>
<feature type="region of interest" description="Disordered" evidence="1">
    <location>
        <begin position="1"/>
        <end position="80"/>
    </location>
</feature>
<protein>
    <submittedName>
        <fullName evidence="2">Uncharacterized protein</fullName>
    </submittedName>
</protein>
<comment type="caution">
    <text evidence="2">The sequence shown here is derived from an EMBL/GenBank/DDBJ whole genome shotgun (WGS) entry which is preliminary data.</text>
</comment>
<feature type="compositionally biased region" description="Basic and acidic residues" evidence="1">
    <location>
        <begin position="70"/>
        <end position="80"/>
    </location>
</feature>
<gene>
    <name evidence="2" type="ORF">GCM10009102_31830</name>
</gene>
<evidence type="ECO:0000256" key="1">
    <source>
        <dbReference type="SAM" id="MobiDB-lite"/>
    </source>
</evidence>
<dbReference type="EMBL" id="BAAAES010000012">
    <property type="protein sequence ID" value="GAA0676899.1"/>
    <property type="molecule type" value="Genomic_DNA"/>
</dbReference>
<dbReference type="RefSeq" id="WP_163957912.1">
    <property type="nucleotide sequence ID" value="NZ_BAAAES010000012.1"/>
</dbReference>